<feature type="compositionally biased region" description="Basic and acidic residues" evidence="1">
    <location>
        <begin position="546"/>
        <end position="570"/>
    </location>
</feature>
<organism evidence="2 3">
    <name type="scientific">Bemisia tabaci</name>
    <name type="common">Sweetpotato whitefly</name>
    <name type="synonym">Aleurodes tabaci</name>
    <dbReference type="NCBI Taxonomy" id="7038"/>
    <lineage>
        <taxon>Eukaryota</taxon>
        <taxon>Metazoa</taxon>
        <taxon>Ecdysozoa</taxon>
        <taxon>Arthropoda</taxon>
        <taxon>Hexapoda</taxon>
        <taxon>Insecta</taxon>
        <taxon>Pterygota</taxon>
        <taxon>Neoptera</taxon>
        <taxon>Paraneoptera</taxon>
        <taxon>Hemiptera</taxon>
        <taxon>Sternorrhyncha</taxon>
        <taxon>Aleyrodoidea</taxon>
        <taxon>Aleyrodidae</taxon>
        <taxon>Aleyrodinae</taxon>
        <taxon>Bemisia</taxon>
    </lineage>
</organism>
<feature type="compositionally biased region" description="Basic and acidic residues" evidence="1">
    <location>
        <begin position="824"/>
        <end position="840"/>
    </location>
</feature>
<gene>
    <name evidence="2" type="ORF">BEMITA_LOCUS7142</name>
</gene>
<keyword evidence="3" id="KW-1185">Reference proteome</keyword>
<feature type="compositionally biased region" description="Basic and acidic residues" evidence="1">
    <location>
        <begin position="480"/>
        <end position="492"/>
    </location>
</feature>
<feature type="compositionally biased region" description="Acidic residues" evidence="1">
    <location>
        <begin position="71"/>
        <end position="85"/>
    </location>
</feature>
<feature type="compositionally biased region" description="Basic and acidic residues" evidence="1">
    <location>
        <begin position="273"/>
        <end position="284"/>
    </location>
</feature>
<feature type="compositionally biased region" description="Polar residues" evidence="1">
    <location>
        <begin position="688"/>
        <end position="702"/>
    </location>
</feature>
<evidence type="ECO:0000313" key="2">
    <source>
        <dbReference type="EMBL" id="CAH0388213.1"/>
    </source>
</evidence>
<dbReference type="AlphaFoldDB" id="A0A9P0ABF9"/>
<sequence length="943" mass="104349">MASLRPKEDEVSVKDALNMSWEDEPESYTVLEVGTPPDSGIHEPCPQFCWDFDRKRKKQKRPPNAKRADDSEVDSDLGSETEEDGLPGALGTVPLYENASKKKATKHFYENYRLSSSLSSSDEDETATGSSGENEELEHIYDYVENVHEGGSPLGKSYPVNVFLSLIEGADNTISPDPNIYEDTLTWGRRHELSSLPVDALYSSVVKPKRKKVKKRPGLDVLKNLTAQEDVEAHTATPPGEEVEEKPGTTKEVQEVEVLEVKSNSKNEFLKLDPKKEGDAKVTPEEASEDVLAKSSVTSGNEPVRKEEGTRVVEVRTESEVEKATKELRNAVGKIGRSRRQNDAVEPAAEVEKVTAEVTVAEDKAAKSGCRADKKTKERPARKPKPAIKPESTDKESPMSPEALAKAEIGKAVDSKQSFKEENAELSSETRGGKNEASVTDESKIKKSEPHKEAVIKSKKITAENHESSEKRSKSPQNKIKSDTNERAKKSDGSQGTLRRKKGKAKHAPNVKSPEETASSPSGDSCPPESNLKPTSVNKKKQNKNSRPDPKEKMKGSKAPAKSDRPKAEDCDAASRPPIIPILKKVVNEKQTPSQERYLKRQISHSPLETIDQSDEKSKANKLITPPEVPANKTENNDQVGKTPQNSTCEPKEKFNTEIKFCEKDETSKTSELDDTSRLVSEKETDQTKLTSFSENLQQNTPIAIEISDDGTWGSADPNSTSEKAETESSEKCEELKSSDFLNANLSAEDIKMQHVLSEYGNSYFIQTANKPVEKKSSKPAGANNHVGNKGKVQSSAPAQRCSLRDELKRFVRESEMAAQRALEAEKELPKEQQPERIVESEVTPQEIHKLESGTETEDAEILAKGRKGVLEKTMVRAKKRDSWIKGEDVTLSTDKERRIDDWLSTGAQQLSLPAKLPEEIYDLAMDPNISLLITKEGELSFL</sequence>
<feature type="compositionally biased region" description="Basic and acidic residues" evidence="1">
    <location>
        <begin position="1"/>
        <end position="13"/>
    </location>
</feature>
<feature type="region of interest" description="Disordered" evidence="1">
    <location>
        <begin position="115"/>
        <end position="136"/>
    </location>
</feature>
<accession>A0A9P0ABF9</accession>
<feature type="region of interest" description="Disordered" evidence="1">
    <location>
        <begin position="227"/>
        <end position="253"/>
    </location>
</feature>
<feature type="compositionally biased region" description="Basic and acidic residues" evidence="1">
    <location>
        <begin position="408"/>
        <end position="423"/>
    </location>
</feature>
<feature type="region of interest" description="Disordered" evidence="1">
    <location>
        <begin position="334"/>
        <end position="736"/>
    </location>
</feature>
<feature type="region of interest" description="Disordered" evidence="1">
    <location>
        <begin position="56"/>
        <end position="93"/>
    </location>
</feature>
<dbReference type="Proteomes" id="UP001152759">
    <property type="component" value="Chromosome 4"/>
</dbReference>
<protein>
    <submittedName>
        <fullName evidence="2">Uncharacterized protein</fullName>
    </submittedName>
</protein>
<name>A0A9P0ABF9_BEMTA</name>
<feature type="compositionally biased region" description="Basic and acidic residues" evidence="1">
    <location>
        <begin position="650"/>
        <end position="687"/>
    </location>
</feature>
<evidence type="ECO:0000256" key="1">
    <source>
        <dbReference type="SAM" id="MobiDB-lite"/>
    </source>
</evidence>
<feature type="region of interest" description="Disordered" evidence="1">
    <location>
        <begin position="273"/>
        <end position="322"/>
    </location>
</feature>
<evidence type="ECO:0000313" key="3">
    <source>
        <dbReference type="Proteomes" id="UP001152759"/>
    </source>
</evidence>
<feature type="compositionally biased region" description="Basic and acidic residues" evidence="1">
    <location>
        <begin position="441"/>
        <end position="473"/>
    </location>
</feature>
<feature type="compositionally biased region" description="Polar residues" evidence="1">
    <location>
        <begin position="633"/>
        <end position="649"/>
    </location>
</feature>
<reference evidence="2" key="1">
    <citation type="submission" date="2021-12" db="EMBL/GenBank/DDBJ databases">
        <authorList>
            <person name="King R."/>
        </authorList>
    </citation>
    <scope>NUCLEOTIDE SEQUENCE</scope>
</reference>
<proteinExistence type="predicted"/>
<feature type="region of interest" description="Disordered" evidence="1">
    <location>
        <begin position="1"/>
        <end position="24"/>
    </location>
</feature>
<feature type="compositionally biased region" description="Basic and acidic residues" evidence="1">
    <location>
        <begin position="723"/>
        <end position="736"/>
    </location>
</feature>
<feature type="compositionally biased region" description="Basic residues" evidence="1">
    <location>
        <begin position="498"/>
        <end position="509"/>
    </location>
</feature>
<feature type="compositionally biased region" description="Basic and acidic residues" evidence="1">
    <location>
        <begin position="303"/>
        <end position="322"/>
    </location>
</feature>
<feature type="region of interest" description="Disordered" evidence="1">
    <location>
        <begin position="824"/>
        <end position="843"/>
    </location>
</feature>
<dbReference type="EMBL" id="OU963865">
    <property type="protein sequence ID" value="CAH0388213.1"/>
    <property type="molecule type" value="Genomic_DNA"/>
</dbReference>
<feature type="compositionally biased region" description="Basic and acidic residues" evidence="1">
    <location>
        <begin position="350"/>
        <end position="381"/>
    </location>
</feature>
<feature type="region of interest" description="Disordered" evidence="1">
    <location>
        <begin position="775"/>
        <end position="800"/>
    </location>
</feature>